<evidence type="ECO:0000313" key="3">
    <source>
        <dbReference type="EMBL" id="GAQ65051.1"/>
    </source>
</evidence>
<accession>A0A100JSU6</accession>
<dbReference type="AlphaFoldDB" id="A0A100JSU6"/>
<evidence type="ECO:0000256" key="1">
    <source>
        <dbReference type="SAM" id="MobiDB-lite"/>
    </source>
</evidence>
<dbReference type="Proteomes" id="UP000067448">
    <property type="component" value="Unassembled WGS sequence"/>
</dbReference>
<evidence type="ECO:0000256" key="2">
    <source>
        <dbReference type="SAM" id="Phobius"/>
    </source>
</evidence>
<comment type="caution">
    <text evidence="3">The sequence shown here is derived from an EMBL/GenBank/DDBJ whole genome shotgun (WGS) entry which is preliminary data.</text>
</comment>
<keyword evidence="2" id="KW-1133">Transmembrane helix</keyword>
<reference evidence="3 4" key="2">
    <citation type="journal article" date="2016" name="Genome Announc.">
        <title>Draft Genome Sequences of Streptomyces scabiei S58, Streptomyces turgidiscabies T45, and Streptomyces acidiscabies a10, the Pathogens of Potato Common Scab, Isolated in Japan.</title>
        <authorList>
            <person name="Tomihama T."/>
            <person name="Nishi Y."/>
            <person name="Sakai M."/>
            <person name="Ikenaga M."/>
            <person name="Okubo T."/>
            <person name="Ikeda S."/>
        </authorList>
    </citation>
    <scope>NUCLEOTIDE SEQUENCE [LARGE SCALE GENOMIC DNA]</scope>
    <source>
        <strain evidence="3 4">S58</strain>
    </source>
</reference>
<proteinExistence type="predicted"/>
<dbReference type="EMBL" id="BCMM01000027">
    <property type="protein sequence ID" value="GAQ65051.1"/>
    <property type="molecule type" value="Genomic_DNA"/>
</dbReference>
<reference evidence="4" key="1">
    <citation type="submission" date="2015-11" db="EMBL/GenBank/DDBJ databases">
        <authorList>
            <consortium name="Cross-ministerial Strategic Innovation Promotion Program (SIP) consortium"/>
            <person name="Tomihama T."/>
            <person name="Ikenaga M."/>
            <person name="Sakai M."/>
            <person name="Okubo T."/>
            <person name="Ikeda S."/>
        </authorList>
    </citation>
    <scope>NUCLEOTIDE SEQUENCE [LARGE SCALE GENOMIC DNA]</scope>
    <source>
        <strain evidence="4">S58</strain>
    </source>
</reference>
<evidence type="ECO:0000313" key="4">
    <source>
        <dbReference type="Proteomes" id="UP000067448"/>
    </source>
</evidence>
<gene>
    <name evidence="3" type="ORF">SsS58_05458</name>
</gene>
<feature type="transmembrane region" description="Helical" evidence="2">
    <location>
        <begin position="38"/>
        <end position="57"/>
    </location>
</feature>
<name>A0A100JSU6_STRSC</name>
<feature type="region of interest" description="Disordered" evidence="1">
    <location>
        <begin position="1"/>
        <end position="21"/>
    </location>
</feature>
<protein>
    <submittedName>
        <fullName evidence="3">Uncharacterized protein</fullName>
    </submittedName>
</protein>
<sequence>MGHFRPALTADTEKHTREGQKMRIDNTRTSGRARTRRGLALLIATGAGLGSLLLGTLPAQANDTTKTVAADGQSITFATSDSSRGVSGGVTFVVKSDGNWSIAGSGRNSHLLVRTFHWTCDLTWDAAKVTHSTGKKAVPGRKTRSISSAAFDPAVQADFTDIAARGRADCDIVIG</sequence>
<reference evidence="4" key="3">
    <citation type="submission" date="2016-02" db="EMBL/GenBank/DDBJ databases">
        <title>Draft genome of pathogenic Streptomyces sp. in Japan.</title>
        <authorList>
            <person name="Tomihama T."/>
            <person name="Ikenaga M."/>
            <person name="Sakai M."/>
            <person name="Okubo T."/>
            <person name="Ikeda S."/>
        </authorList>
    </citation>
    <scope>NUCLEOTIDE SEQUENCE [LARGE SCALE GENOMIC DNA]</scope>
    <source>
        <strain evidence="4">S58</strain>
    </source>
</reference>
<keyword evidence="2" id="KW-0472">Membrane</keyword>
<keyword evidence="2" id="KW-0812">Transmembrane</keyword>
<feature type="compositionally biased region" description="Basic and acidic residues" evidence="1">
    <location>
        <begin position="11"/>
        <end position="21"/>
    </location>
</feature>
<organism evidence="3 4">
    <name type="scientific">Streptomyces scabiei</name>
    <dbReference type="NCBI Taxonomy" id="1930"/>
    <lineage>
        <taxon>Bacteria</taxon>
        <taxon>Bacillati</taxon>
        <taxon>Actinomycetota</taxon>
        <taxon>Actinomycetes</taxon>
        <taxon>Kitasatosporales</taxon>
        <taxon>Streptomycetaceae</taxon>
        <taxon>Streptomyces</taxon>
    </lineage>
</organism>